<proteinExistence type="predicted"/>
<protein>
    <submittedName>
        <fullName evidence="1">Uncharacterized protein</fullName>
    </submittedName>
</protein>
<sequence>MTSSSPSIFLLTCGTAMAFQSSILAL</sequence>
<accession>A0A0A9G106</accession>
<dbReference type="EMBL" id="GBRH01183568">
    <property type="protein sequence ID" value="JAE14328.1"/>
    <property type="molecule type" value="Transcribed_RNA"/>
</dbReference>
<reference evidence="1" key="1">
    <citation type="submission" date="2014-09" db="EMBL/GenBank/DDBJ databases">
        <authorList>
            <person name="Magalhaes I.L.F."/>
            <person name="Oliveira U."/>
            <person name="Santos F.R."/>
            <person name="Vidigal T.H.D.A."/>
            <person name="Brescovit A.D."/>
            <person name="Santos A.J."/>
        </authorList>
    </citation>
    <scope>NUCLEOTIDE SEQUENCE</scope>
    <source>
        <tissue evidence="1">Shoot tissue taken approximately 20 cm above the soil surface</tissue>
    </source>
</reference>
<evidence type="ECO:0000313" key="1">
    <source>
        <dbReference type="EMBL" id="JAE14328.1"/>
    </source>
</evidence>
<dbReference type="AlphaFoldDB" id="A0A0A9G106"/>
<organism evidence="1">
    <name type="scientific">Arundo donax</name>
    <name type="common">Giant reed</name>
    <name type="synonym">Donax arundinaceus</name>
    <dbReference type="NCBI Taxonomy" id="35708"/>
    <lineage>
        <taxon>Eukaryota</taxon>
        <taxon>Viridiplantae</taxon>
        <taxon>Streptophyta</taxon>
        <taxon>Embryophyta</taxon>
        <taxon>Tracheophyta</taxon>
        <taxon>Spermatophyta</taxon>
        <taxon>Magnoliopsida</taxon>
        <taxon>Liliopsida</taxon>
        <taxon>Poales</taxon>
        <taxon>Poaceae</taxon>
        <taxon>PACMAD clade</taxon>
        <taxon>Arundinoideae</taxon>
        <taxon>Arundineae</taxon>
        <taxon>Arundo</taxon>
    </lineage>
</organism>
<reference evidence="1" key="2">
    <citation type="journal article" date="2015" name="Data Brief">
        <title>Shoot transcriptome of the giant reed, Arundo donax.</title>
        <authorList>
            <person name="Barrero R.A."/>
            <person name="Guerrero F.D."/>
            <person name="Moolhuijzen P."/>
            <person name="Goolsby J.A."/>
            <person name="Tidwell J."/>
            <person name="Bellgard S.E."/>
            <person name="Bellgard M.I."/>
        </authorList>
    </citation>
    <scope>NUCLEOTIDE SEQUENCE</scope>
    <source>
        <tissue evidence="1">Shoot tissue taken approximately 20 cm above the soil surface</tissue>
    </source>
</reference>
<name>A0A0A9G106_ARUDO</name>